<organism evidence="2 3">
    <name type="scientific">Paenibacillus cellulosilyticus</name>
    <dbReference type="NCBI Taxonomy" id="375489"/>
    <lineage>
        <taxon>Bacteria</taxon>
        <taxon>Bacillati</taxon>
        <taxon>Bacillota</taxon>
        <taxon>Bacilli</taxon>
        <taxon>Bacillales</taxon>
        <taxon>Paenibacillaceae</taxon>
        <taxon>Paenibacillus</taxon>
    </lineage>
</organism>
<keyword evidence="3" id="KW-1185">Reference proteome</keyword>
<sequence>MVLMSWVDSPQETKDQVKRLRDSSAIEPWQHPTPF</sequence>
<evidence type="ECO:0000256" key="1">
    <source>
        <dbReference type="SAM" id="MobiDB-lite"/>
    </source>
</evidence>
<protein>
    <submittedName>
        <fullName evidence="2">Uncharacterized protein</fullName>
    </submittedName>
</protein>
<gene>
    <name evidence="2" type="ORF">DFQ01_104280</name>
</gene>
<evidence type="ECO:0000313" key="2">
    <source>
        <dbReference type="EMBL" id="PWW05718.1"/>
    </source>
</evidence>
<name>A0A2V2Z0H9_9BACL</name>
<feature type="compositionally biased region" description="Basic and acidic residues" evidence="1">
    <location>
        <begin position="11"/>
        <end position="24"/>
    </location>
</feature>
<dbReference type="Proteomes" id="UP000246635">
    <property type="component" value="Unassembled WGS sequence"/>
</dbReference>
<dbReference type="AlphaFoldDB" id="A0A2V2Z0H9"/>
<feature type="region of interest" description="Disordered" evidence="1">
    <location>
        <begin position="1"/>
        <end position="35"/>
    </location>
</feature>
<evidence type="ECO:0000313" key="3">
    <source>
        <dbReference type="Proteomes" id="UP000246635"/>
    </source>
</evidence>
<comment type="caution">
    <text evidence="2">The sequence shown here is derived from an EMBL/GenBank/DDBJ whole genome shotgun (WGS) entry which is preliminary data.</text>
</comment>
<dbReference type="EMBL" id="QGTQ01000004">
    <property type="protein sequence ID" value="PWW05718.1"/>
    <property type="molecule type" value="Genomic_DNA"/>
</dbReference>
<accession>A0A2V2Z0H9</accession>
<proteinExistence type="predicted"/>
<reference evidence="2 3" key="1">
    <citation type="submission" date="2018-05" db="EMBL/GenBank/DDBJ databases">
        <title>Genomic Encyclopedia of Type Strains, Phase III (KMG-III): the genomes of soil and plant-associated and newly described type strains.</title>
        <authorList>
            <person name="Whitman W."/>
        </authorList>
    </citation>
    <scope>NUCLEOTIDE SEQUENCE [LARGE SCALE GENOMIC DNA]</scope>
    <source>
        <strain evidence="2 3">CECT 5696</strain>
    </source>
</reference>